<gene>
    <name evidence="4" type="ORF">pdam_00004637</name>
</gene>
<dbReference type="OrthoDB" id="5034579at2759"/>
<dbReference type="GO" id="GO:0008836">
    <property type="term" value="F:diaminopimelate decarboxylase activity"/>
    <property type="evidence" value="ECO:0007669"/>
    <property type="project" value="TreeGrafter"/>
</dbReference>
<dbReference type="InterPro" id="IPR029066">
    <property type="entry name" value="PLP-binding_barrel"/>
</dbReference>
<dbReference type="Pfam" id="PF02784">
    <property type="entry name" value="Orn_Arg_deC_N"/>
    <property type="match status" value="1"/>
</dbReference>
<comment type="caution">
    <text evidence="4">The sequence shown here is derived from an EMBL/GenBank/DDBJ whole genome shotgun (WGS) entry which is preliminary data.</text>
</comment>
<dbReference type="SUPFAM" id="SSF50621">
    <property type="entry name" value="Alanine racemase C-terminal domain-like"/>
    <property type="match status" value="1"/>
</dbReference>
<evidence type="ECO:0000313" key="5">
    <source>
        <dbReference type="Proteomes" id="UP000275408"/>
    </source>
</evidence>
<dbReference type="Gene3D" id="2.40.37.10">
    <property type="entry name" value="Lyase, Ornithine Decarboxylase, Chain A, domain 1"/>
    <property type="match status" value="1"/>
</dbReference>
<proteinExistence type="predicted"/>
<dbReference type="PANTHER" id="PTHR43727:SF3">
    <property type="entry name" value="GROUP IV DECARBOXYLASE"/>
    <property type="match status" value="1"/>
</dbReference>
<protein>
    <recommendedName>
        <fullName evidence="3">Orn/DAP/Arg decarboxylase 2 N-terminal domain-containing protein</fullName>
    </recommendedName>
</protein>
<reference evidence="4 5" key="1">
    <citation type="journal article" date="2018" name="Sci. Rep.">
        <title>Comparative analysis of the Pocillopora damicornis genome highlights role of immune system in coral evolution.</title>
        <authorList>
            <person name="Cunning R."/>
            <person name="Bay R.A."/>
            <person name="Gillette P."/>
            <person name="Baker A.C."/>
            <person name="Traylor-Knowles N."/>
        </authorList>
    </citation>
    <scope>NUCLEOTIDE SEQUENCE [LARGE SCALE GENOMIC DNA]</scope>
    <source>
        <strain evidence="4">RSMAS</strain>
        <tissue evidence="4">Whole animal</tissue>
    </source>
</reference>
<evidence type="ECO:0000313" key="4">
    <source>
        <dbReference type="EMBL" id="RMX51277.1"/>
    </source>
</evidence>
<dbReference type="InterPro" id="IPR009006">
    <property type="entry name" value="Ala_racemase/Decarboxylase_C"/>
</dbReference>
<dbReference type="InterPro" id="IPR022644">
    <property type="entry name" value="De-COase2_N"/>
</dbReference>
<dbReference type="EMBL" id="RCHS01001807">
    <property type="protein sequence ID" value="RMX51277.1"/>
    <property type="molecule type" value="Genomic_DNA"/>
</dbReference>
<feature type="domain" description="Orn/DAP/Arg decarboxylase 2 N-terminal" evidence="3">
    <location>
        <begin position="62"/>
        <end position="282"/>
    </location>
</feature>
<evidence type="ECO:0000256" key="2">
    <source>
        <dbReference type="ARBA" id="ARBA00022898"/>
    </source>
</evidence>
<dbReference type="Gene3D" id="3.20.20.10">
    <property type="entry name" value="Alanine racemase"/>
    <property type="match status" value="1"/>
</dbReference>
<evidence type="ECO:0000259" key="3">
    <source>
        <dbReference type="Pfam" id="PF02784"/>
    </source>
</evidence>
<keyword evidence="5" id="KW-1185">Reference proteome</keyword>
<name>A0A3M6UC58_POCDA</name>
<dbReference type="SUPFAM" id="SSF51419">
    <property type="entry name" value="PLP-binding barrel"/>
    <property type="match status" value="1"/>
</dbReference>
<comment type="cofactor">
    <cofactor evidence="1">
        <name>pyridoxal 5'-phosphate</name>
        <dbReference type="ChEBI" id="CHEBI:597326"/>
    </cofactor>
</comment>
<dbReference type="GO" id="GO:0009089">
    <property type="term" value="P:lysine biosynthetic process via diaminopimelate"/>
    <property type="evidence" value="ECO:0007669"/>
    <property type="project" value="TreeGrafter"/>
</dbReference>
<dbReference type="STRING" id="46731.A0A3M6UC58"/>
<dbReference type="AlphaFoldDB" id="A0A3M6UC58"/>
<organism evidence="4 5">
    <name type="scientific">Pocillopora damicornis</name>
    <name type="common">Cauliflower coral</name>
    <name type="synonym">Millepora damicornis</name>
    <dbReference type="NCBI Taxonomy" id="46731"/>
    <lineage>
        <taxon>Eukaryota</taxon>
        <taxon>Metazoa</taxon>
        <taxon>Cnidaria</taxon>
        <taxon>Anthozoa</taxon>
        <taxon>Hexacorallia</taxon>
        <taxon>Scleractinia</taxon>
        <taxon>Astrocoeniina</taxon>
        <taxon>Pocilloporidae</taxon>
        <taxon>Pocillopora</taxon>
    </lineage>
</organism>
<accession>A0A3M6UC58</accession>
<dbReference type="PANTHER" id="PTHR43727">
    <property type="entry name" value="DIAMINOPIMELATE DECARBOXYLASE"/>
    <property type="match status" value="1"/>
</dbReference>
<keyword evidence="2" id="KW-0663">Pyridoxal phosphate</keyword>
<dbReference type="Proteomes" id="UP000275408">
    <property type="component" value="Unassembled WGS sequence"/>
</dbReference>
<evidence type="ECO:0000256" key="1">
    <source>
        <dbReference type="ARBA" id="ARBA00001933"/>
    </source>
</evidence>
<sequence length="412" mass="45171">MSGKTSQRALSAAISQGILGSPSLTYEPGKPKHAGLFYDLDEFESGLDRAEEAFGKDVLHAIAVKANPGHGLECASITEVLHGMDLGFPPEKIVFDSPVKTEPELKFALENGIHVNVDNYQELERITAIINDQGQTKSSVGIRLKPILGVGAVKALSTCTADSKFGVQLTDSSKEEIISWYLDRPWLTAVHIHIGSQSFDCSDLTCGVKCVVDFALEVNGRLGKKQIHTIDIGGGLPANLEDDTTRPSFQDYAETLKKEVPELFPSYGAFKKVITEFGQAFNAKAGWLVSRVEYTKKASDNLKIVLIHFGARRVEVFSEEGQLKEGERMRYNIAGPLCFSGDVVKRDVLLPTVEEGDYLILHDCGANSLSLFSRHCSRQAPAVLGRHGLDDLKTSEAETVDDLLIFWKGREM</sequence>